<evidence type="ECO:0000256" key="15">
    <source>
        <dbReference type="PROSITE-ProRule" id="PRU00110"/>
    </source>
</evidence>
<evidence type="ECO:0000256" key="3">
    <source>
        <dbReference type="ARBA" id="ARBA00012438"/>
    </source>
</evidence>
<dbReference type="EMBL" id="MDTQ01000001">
    <property type="protein sequence ID" value="ODC02876.1"/>
    <property type="molecule type" value="Genomic_DNA"/>
</dbReference>
<dbReference type="Pfam" id="PF01627">
    <property type="entry name" value="Hpt"/>
    <property type="match status" value="1"/>
</dbReference>
<evidence type="ECO:0000256" key="9">
    <source>
        <dbReference type="ARBA" id="ARBA00022741"/>
    </source>
</evidence>
<organism evidence="22 23">
    <name type="scientific">Terasakiispira papahanaumokuakeensis</name>
    <dbReference type="NCBI Taxonomy" id="197479"/>
    <lineage>
        <taxon>Bacteria</taxon>
        <taxon>Pseudomonadati</taxon>
        <taxon>Pseudomonadota</taxon>
        <taxon>Gammaproteobacteria</taxon>
        <taxon>Oceanospirillales</taxon>
        <taxon>Terasakiispira</taxon>
    </lineage>
</organism>
<dbReference type="GO" id="GO:0000155">
    <property type="term" value="F:phosphorelay sensor kinase activity"/>
    <property type="evidence" value="ECO:0007669"/>
    <property type="project" value="InterPro"/>
</dbReference>
<evidence type="ECO:0000256" key="16">
    <source>
        <dbReference type="PROSITE-ProRule" id="PRU00169"/>
    </source>
</evidence>
<evidence type="ECO:0000256" key="17">
    <source>
        <dbReference type="SAM" id="Coils"/>
    </source>
</evidence>
<dbReference type="PROSITE" id="PS50110">
    <property type="entry name" value="RESPONSE_REGULATORY"/>
    <property type="match status" value="1"/>
</dbReference>
<protein>
    <recommendedName>
        <fullName evidence="3">histidine kinase</fullName>
        <ecNumber evidence="3">2.7.13.3</ecNumber>
    </recommendedName>
</protein>
<dbReference type="CDD" id="cd00082">
    <property type="entry name" value="HisKA"/>
    <property type="match status" value="1"/>
</dbReference>
<dbReference type="PROSITE" id="PS50109">
    <property type="entry name" value="HIS_KIN"/>
    <property type="match status" value="1"/>
</dbReference>
<evidence type="ECO:0000256" key="12">
    <source>
        <dbReference type="ARBA" id="ARBA00022989"/>
    </source>
</evidence>
<dbReference type="Gene3D" id="1.20.120.160">
    <property type="entry name" value="HPT domain"/>
    <property type="match status" value="1"/>
</dbReference>
<dbReference type="FunFam" id="1.10.287.130:FF:000003">
    <property type="entry name" value="Histidine kinase"/>
    <property type="match status" value="1"/>
</dbReference>
<dbReference type="STRING" id="197479.BFW38_04220"/>
<dbReference type="SMART" id="SM00388">
    <property type="entry name" value="HisKA"/>
    <property type="match status" value="1"/>
</dbReference>
<dbReference type="PANTHER" id="PTHR45339">
    <property type="entry name" value="HYBRID SIGNAL TRANSDUCTION HISTIDINE KINASE J"/>
    <property type="match status" value="1"/>
</dbReference>
<dbReference type="InterPro" id="IPR036097">
    <property type="entry name" value="HisK_dim/P_sf"/>
</dbReference>
<keyword evidence="8 18" id="KW-0812">Transmembrane</keyword>
<dbReference type="PANTHER" id="PTHR45339:SF1">
    <property type="entry name" value="HYBRID SIGNAL TRANSDUCTION HISTIDINE KINASE J"/>
    <property type="match status" value="1"/>
</dbReference>
<evidence type="ECO:0000256" key="7">
    <source>
        <dbReference type="ARBA" id="ARBA00022679"/>
    </source>
</evidence>
<dbReference type="EC" id="2.7.13.3" evidence="3"/>
<sequence>MQMPLRRWIFLLGFLPLALVFSLLAAIVLHAHFNSLDQQLRERGENIMRQLTVSLSLYMRQDDNQNALRRLSEQLLEIRDVRSFALYDSNRINLLHSGPSMLPLQPPYQKRWSGSAQVFENGDTLRFIQPVNELLGQRNSVRQRLGDSGQVLGWAELELSQTPMMLERYRLGLMSGGVLLLLALLWWLTGHVLANRLLQPLEALHRGLKQLRDDEPVQPEPLESPGVTEFKPLNQVLVGFAQSQQEHLEQLYQSIEETREDAQHSLETIEIKNIELDRARKEALQASRIKSEFLANMSHEIRTPLNGIIGFSNLLSRTALDARQREYLTHVHNASESMLGIINDILDFSKIEAGMMVLEQEPVNLQQLLDEMLTLFGPQAHRRHLDLVAMLYDDVPRTLIADPLRLKQVLSNLVNNALKFTETGEVVVRVMLDDALDADAPPEDSDQVRLRFSVTDTGIGLNEVQKEQLFRAFTQVEPHYSRQQGGTGLGLAICKQLVQRMGGHIDLDSLPGEGSTFWFTVQLEMPPASQVSVEARPQWSGRVLLIESHRLTAQLIRHQLEQCGLQVVVHDHLTTQALAPESSLTDALKEALNLEGSANHAAPFEALVLGLKEAQARSPEYQSLIIQARQQSLPVMVLLNSSDPELHAVLQQQGVMLLTKPVAEQSLLRAFGQMLDTPQSAVLSATEGELIQTECASAQPRILAVDDTPSNLLLVTTLLEQMGVEVLQACDGLEALDVVKQEHVDLILMDVQMPRMGGEEATRRIRALGHRYRTLPIIALTAHAVTHERDQLLQSGMSDHIIKPLDEDQLRELLERWLGASMVRPLVTDSIQESVELDNQTPVDMELGLRLAAGKPDLAQDMLAMLLASLDESESAIDAAHQQADNAALKAAVHKLHGATRYCGVPDLAQVTEALETQLKAGEQQLVERTLKRLKHEMARLRQWQAEQTEA</sequence>
<feature type="modified residue" description="4-aspartylphosphate" evidence="16">
    <location>
        <position position="750"/>
    </location>
</feature>
<dbReference type="FunFam" id="3.30.565.10:FF:000010">
    <property type="entry name" value="Sensor histidine kinase RcsC"/>
    <property type="match status" value="1"/>
</dbReference>
<feature type="domain" description="Histidine kinase" evidence="19">
    <location>
        <begin position="296"/>
        <end position="525"/>
    </location>
</feature>
<comment type="catalytic activity">
    <reaction evidence="1">
        <text>ATP + protein L-histidine = ADP + protein N-phospho-L-histidine.</text>
        <dbReference type="EC" id="2.7.13.3"/>
    </reaction>
</comment>
<keyword evidence="11" id="KW-0067">ATP-binding</keyword>
<dbReference type="SUPFAM" id="SSF52172">
    <property type="entry name" value="CheY-like"/>
    <property type="match status" value="2"/>
</dbReference>
<keyword evidence="23" id="KW-1185">Reference proteome</keyword>
<dbReference type="Gene3D" id="3.30.565.10">
    <property type="entry name" value="Histidine kinase-like ATPase, C-terminal domain"/>
    <property type="match status" value="1"/>
</dbReference>
<dbReference type="SUPFAM" id="SSF55874">
    <property type="entry name" value="ATPase domain of HSP90 chaperone/DNA topoisomerase II/histidine kinase"/>
    <property type="match status" value="1"/>
</dbReference>
<feature type="transmembrane region" description="Helical" evidence="18">
    <location>
        <begin position="169"/>
        <end position="188"/>
    </location>
</feature>
<evidence type="ECO:0000256" key="14">
    <source>
        <dbReference type="ARBA" id="ARBA00023136"/>
    </source>
</evidence>
<dbReference type="InterPro" id="IPR019247">
    <property type="entry name" value="Histidine_kinase_BarA_N"/>
</dbReference>
<dbReference type="CDD" id="cd16922">
    <property type="entry name" value="HATPase_EvgS-ArcB-TorS-like"/>
    <property type="match status" value="1"/>
</dbReference>
<evidence type="ECO:0000256" key="18">
    <source>
        <dbReference type="SAM" id="Phobius"/>
    </source>
</evidence>
<dbReference type="GO" id="GO:0005524">
    <property type="term" value="F:ATP binding"/>
    <property type="evidence" value="ECO:0007669"/>
    <property type="project" value="UniProtKB-KW"/>
</dbReference>
<evidence type="ECO:0000313" key="23">
    <source>
        <dbReference type="Proteomes" id="UP000094291"/>
    </source>
</evidence>
<evidence type="ECO:0000256" key="5">
    <source>
        <dbReference type="ARBA" id="ARBA00022519"/>
    </source>
</evidence>
<dbReference type="Pfam" id="PF09984">
    <property type="entry name" value="sCache_4"/>
    <property type="match status" value="1"/>
</dbReference>
<name>A0A1E2V7R3_9GAMM</name>
<accession>A0A1E2V7R3</accession>
<keyword evidence="17" id="KW-0175">Coiled coil</keyword>
<feature type="domain" description="HPt" evidence="21">
    <location>
        <begin position="855"/>
        <end position="944"/>
    </location>
</feature>
<dbReference type="PRINTS" id="PR00344">
    <property type="entry name" value="BCTRLSENSOR"/>
</dbReference>
<evidence type="ECO:0000256" key="10">
    <source>
        <dbReference type="ARBA" id="ARBA00022777"/>
    </source>
</evidence>
<dbReference type="Pfam" id="PF00072">
    <property type="entry name" value="Response_reg"/>
    <property type="match status" value="1"/>
</dbReference>
<reference evidence="22 23" key="1">
    <citation type="submission" date="2016-08" db="EMBL/GenBank/DDBJ databases">
        <authorList>
            <person name="Seilhamer J.J."/>
        </authorList>
    </citation>
    <scope>NUCLEOTIDE SEQUENCE [LARGE SCALE GENOMIC DNA]</scope>
    <source>
        <strain evidence="22 23">PH27A</strain>
    </source>
</reference>
<dbReference type="CDD" id="cd17546">
    <property type="entry name" value="REC_hyHK_CKI1_RcsC-like"/>
    <property type="match status" value="1"/>
</dbReference>
<dbReference type="Pfam" id="PF02518">
    <property type="entry name" value="HATPase_c"/>
    <property type="match status" value="1"/>
</dbReference>
<dbReference type="InterPro" id="IPR001789">
    <property type="entry name" value="Sig_transdc_resp-reg_receiver"/>
</dbReference>
<evidence type="ECO:0000259" key="21">
    <source>
        <dbReference type="PROSITE" id="PS50894"/>
    </source>
</evidence>
<evidence type="ECO:0000259" key="20">
    <source>
        <dbReference type="PROSITE" id="PS50110"/>
    </source>
</evidence>
<dbReference type="CDD" id="cd00088">
    <property type="entry name" value="HPT"/>
    <property type="match status" value="1"/>
</dbReference>
<dbReference type="Gene3D" id="1.10.287.130">
    <property type="match status" value="1"/>
</dbReference>
<keyword evidence="7" id="KW-0808">Transferase</keyword>
<dbReference type="SMART" id="SM00387">
    <property type="entry name" value="HATPase_c"/>
    <property type="match status" value="1"/>
</dbReference>
<evidence type="ECO:0000256" key="2">
    <source>
        <dbReference type="ARBA" id="ARBA00004429"/>
    </source>
</evidence>
<dbReference type="SMART" id="SM00448">
    <property type="entry name" value="REC"/>
    <property type="match status" value="1"/>
</dbReference>
<dbReference type="GO" id="GO:0005886">
    <property type="term" value="C:plasma membrane"/>
    <property type="evidence" value="ECO:0007669"/>
    <property type="project" value="UniProtKB-SubCell"/>
</dbReference>
<evidence type="ECO:0000313" key="22">
    <source>
        <dbReference type="EMBL" id="ODC02876.1"/>
    </source>
</evidence>
<dbReference type="Pfam" id="PF00512">
    <property type="entry name" value="HisKA"/>
    <property type="match status" value="1"/>
</dbReference>
<keyword evidence="6 16" id="KW-0597">Phosphoprotein</keyword>
<dbReference type="InterPro" id="IPR003661">
    <property type="entry name" value="HisK_dim/P_dom"/>
</dbReference>
<keyword evidence="4" id="KW-1003">Cell membrane</keyword>
<dbReference type="OrthoDB" id="9797243at2"/>
<evidence type="ECO:0000256" key="4">
    <source>
        <dbReference type="ARBA" id="ARBA00022475"/>
    </source>
</evidence>
<keyword evidence="12 18" id="KW-1133">Transmembrane helix</keyword>
<evidence type="ECO:0000259" key="19">
    <source>
        <dbReference type="PROSITE" id="PS50109"/>
    </source>
</evidence>
<dbReference type="RefSeq" id="WP_068997271.1">
    <property type="nucleotide sequence ID" value="NZ_MDTQ01000001.1"/>
</dbReference>
<keyword evidence="5" id="KW-0997">Cell inner membrane</keyword>
<feature type="coiled-coil region" evidence="17">
    <location>
        <begin position="241"/>
        <end position="272"/>
    </location>
</feature>
<feature type="modified residue" description="Phosphohistidine" evidence="15">
    <location>
        <position position="894"/>
    </location>
</feature>
<dbReference type="SMART" id="SM00073">
    <property type="entry name" value="HPT"/>
    <property type="match status" value="1"/>
</dbReference>
<evidence type="ECO:0000256" key="6">
    <source>
        <dbReference type="ARBA" id="ARBA00022553"/>
    </source>
</evidence>
<proteinExistence type="predicted"/>
<keyword evidence="13" id="KW-0902">Two-component regulatory system</keyword>
<dbReference type="InterPro" id="IPR008207">
    <property type="entry name" value="Sig_transdc_His_kin_Hpt_dom"/>
</dbReference>
<keyword evidence="14 18" id="KW-0472">Membrane</keyword>
<gene>
    <name evidence="22" type="ORF">BFW38_04220</name>
</gene>
<evidence type="ECO:0000256" key="8">
    <source>
        <dbReference type="ARBA" id="ARBA00022692"/>
    </source>
</evidence>
<dbReference type="InterPro" id="IPR036890">
    <property type="entry name" value="HATPase_C_sf"/>
</dbReference>
<dbReference type="InterPro" id="IPR004358">
    <property type="entry name" value="Sig_transdc_His_kin-like_C"/>
</dbReference>
<feature type="domain" description="Response regulatory" evidence="20">
    <location>
        <begin position="701"/>
        <end position="818"/>
    </location>
</feature>
<dbReference type="Gene3D" id="3.40.50.2300">
    <property type="match status" value="1"/>
</dbReference>
<dbReference type="SUPFAM" id="SSF47384">
    <property type="entry name" value="Homodimeric domain of signal transducing histidine kinase"/>
    <property type="match status" value="1"/>
</dbReference>
<dbReference type="InterPro" id="IPR036641">
    <property type="entry name" value="HPT_dom_sf"/>
</dbReference>
<comment type="caution">
    <text evidence="22">The sequence shown here is derived from an EMBL/GenBank/DDBJ whole genome shotgun (WGS) entry which is preliminary data.</text>
</comment>
<dbReference type="PROSITE" id="PS50894">
    <property type="entry name" value="HPT"/>
    <property type="match status" value="1"/>
</dbReference>
<evidence type="ECO:0000256" key="1">
    <source>
        <dbReference type="ARBA" id="ARBA00000085"/>
    </source>
</evidence>
<dbReference type="AlphaFoldDB" id="A0A1E2V7R3"/>
<dbReference type="InterPro" id="IPR011006">
    <property type="entry name" value="CheY-like_superfamily"/>
</dbReference>
<evidence type="ECO:0000256" key="11">
    <source>
        <dbReference type="ARBA" id="ARBA00022840"/>
    </source>
</evidence>
<keyword evidence="9" id="KW-0547">Nucleotide-binding</keyword>
<dbReference type="Proteomes" id="UP000094291">
    <property type="component" value="Unassembled WGS sequence"/>
</dbReference>
<keyword evidence="10" id="KW-0418">Kinase</keyword>
<dbReference type="InterPro" id="IPR003594">
    <property type="entry name" value="HATPase_dom"/>
</dbReference>
<dbReference type="InterPro" id="IPR005467">
    <property type="entry name" value="His_kinase_dom"/>
</dbReference>
<dbReference type="SUPFAM" id="SSF47226">
    <property type="entry name" value="Histidine-containing phosphotransfer domain, HPT domain"/>
    <property type="match status" value="1"/>
</dbReference>
<comment type="subcellular location">
    <subcellularLocation>
        <location evidence="2">Cell inner membrane</location>
        <topology evidence="2">Multi-pass membrane protein</topology>
    </subcellularLocation>
</comment>
<evidence type="ECO:0000256" key="13">
    <source>
        <dbReference type="ARBA" id="ARBA00023012"/>
    </source>
</evidence>